<keyword evidence="4 8" id="KW-0862">Zinc</keyword>
<evidence type="ECO:0000256" key="3">
    <source>
        <dbReference type="ARBA" id="ARBA00022723"/>
    </source>
</evidence>
<feature type="binding site" evidence="8">
    <location>
        <position position="98"/>
    </location>
    <ligand>
        <name>Zn(2+)</name>
        <dbReference type="ChEBI" id="CHEBI:29105"/>
    </ligand>
</feature>
<evidence type="ECO:0000256" key="1">
    <source>
        <dbReference type="ARBA" id="ARBA00006217"/>
    </source>
</evidence>
<reference evidence="11 12" key="1">
    <citation type="journal article" date="2012" name="BMC Genomics">
        <title>Complete genome sequence of Saccharothrix espanaensis DSM 44229T and comparison to the other completely sequenced Pseudonocardiaceae.</title>
        <authorList>
            <person name="Strobel T."/>
            <person name="Al-Dilaimi A."/>
            <person name="Blom J."/>
            <person name="Gessner A."/>
            <person name="Kalinowski J."/>
            <person name="Luzhetska M."/>
            <person name="Puhler A."/>
            <person name="Szczepanowski R."/>
            <person name="Bechthold A."/>
            <person name="Ruckert C."/>
        </authorList>
    </citation>
    <scope>NUCLEOTIDE SEQUENCE [LARGE SCALE GENOMIC DNA]</scope>
    <source>
        <strain evidence="12">ATCC 51144 / DSM 44229 / JCM 9112 / NBRC 15066 / NRRL 15764</strain>
    </source>
</reference>
<accession>K0JVL4</accession>
<dbReference type="PANTHER" id="PTHR11002">
    <property type="entry name" value="CARBONIC ANHYDRASE"/>
    <property type="match status" value="1"/>
</dbReference>
<evidence type="ECO:0000256" key="10">
    <source>
        <dbReference type="SAM" id="MobiDB-lite"/>
    </source>
</evidence>
<evidence type="ECO:0000313" key="11">
    <source>
        <dbReference type="EMBL" id="CCH28839.1"/>
    </source>
</evidence>
<dbReference type="AlphaFoldDB" id="K0JVL4"/>
<dbReference type="PROSITE" id="PS00704">
    <property type="entry name" value="PROK_CO2_ANHYDRASE_1"/>
    <property type="match status" value="1"/>
</dbReference>
<dbReference type="PATRIC" id="fig|1179773.3.peg.1519"/>
<feature type="binding site" evidence="8">
    <location>
        <position position="38"/>
    </location>
    <ligand>
        <name>Zn(2+)</name>
        <dbReference type="ChEBI" id="CHEBI:29105"/>
    </ligand>
</feature>
<comment type="cofactor">
    <cofactor evidence="8">
        <name>Zn(2+)</name>
        <dbReference type="ChEBI" id="CHEBI:29105"/>
    </cofactor>
    <text evidence="8">Binds 1 zinc ion per subunit.</text>
</comment>
<protein>
    <recommendedName>
        <fullName evidence="2 9">Carbonic anhydrase</fullName>
        <ecNumber evidence="2 9">4.2.1.1</ecNumber>
    </recommendedName>
    <alternativeName>
        <fullName evidence="9">Carbonate dehydratase</fullName>
    </alternativeName>
</protein>
<keyword evidence="12" id="KW-1185">Reference proteome</keyword>
<dbReference type="Gene3D" id="3.40.1050.10">
    <property type="entry name" value="Carbonic anhydrase"/>
    <property type="match status" value="1"/>
</dbReference>
<feature type="compositionally biased region" description="Basic residues" evidence="10">
    <location>
        <begin position="1"/>
        <end position="16"/>
    </location>
</feature>
<dbReference type="Proteomes" id="UP000006281">
    <property type="component" value="Chromosome"/>
</dbReference>
<evidence type="ECO:0000256" key="8">
    <source>
        <dbReference type="PIRSR" id="PIRSR601765-1"/>
    </source>
</evidence>
<feature type="binding site" evidence="8">
    <location>
        <position position="40"/>
    </location>
    <ligand>
        <name>Zn(2+)</name>
        <dbReference type="ChEBI" id="CHEBI:29105"/>
    </ligand>
</feature>
<dbReference type="InterPro" id="IPR036874">
    <property type="entry name" value="Carbonic_anhydrase_sf"/>
</dbReference>
<feature type="region of interest" description="Disordered" evidence="10">
    <location>
        <begin position="1"/>
        <end position="27"/>
    </location>
</feature>
<dbReference type="OrthoDB" id="9771198at2"/>
<dbReference type="PANTHER" id="PTHR11002:SF76">
    <property type="entry name" value="CARBONIC ANHYDRASE"/>
    <property type="match status" value="1"/>
</dbReference>
<dbReference type="GO" id="GO:0015976">
    <property type="term" value="P:carbon utilization"/>
    <property type="evidence" value="ECO:0007669"/>
    <property type="project" value="InterPro"/>
</dbReference>
<evidence type="ECO:0000313" key="12">
    <source>
        <dbReference type="Proteomes" id="UP000006281"/>
    </source>
</evidence>
<feature type="binding site" evidence="8">
    <location>
        <position position="101"/>
    </location>
    <ligand>
        <name>Zn(2+)</name>
        <dbReference type="ChEBI" id="CHEBI:29105"/>
    </ligand>
</feature>
<dbReference type="STRING" id="1179773.BN6_15150"/>
<dbReference type="InterPro" id="IPR001765">
    <property type="entry name" value="Carbonic_anhydrase"/>
</dbReference>
<dbReference type="PROSITE" id="PS00705">
    <property type="entry name" value="PROK_CO2_ANHYDRASE_2"/>
    <property type="match status" value="1"/>
</dbReference>
<keyword evidence="5 9" id="KW-0456">Lyase</keyword>
<evidence type="ECO:0000256" key="7">
    <source>
        <dbReference type="ARBA" id="ARBA00048348"/>
    </source>
</evidence>
<dbReference type="RefSeq" id="WP_015098952.1">
    <property type="nucleotide sequence ID" value="NC_019673.1"/>
</dbReference>
<comment type="similarity">
    <text evidence="1 9">Belongs to the beta-class carbonic anhydrase family.</text>
</comment>
<evidence type="ECO:0000256" key="5">
    <source>
        <dbReference type="ARBA" id="ARBA00023239"/>
    </source>
</evidence>
<comment type="function">
    <text evidence="9">Reversible hydration of carbon dioxide.</text>
</comment>
<organism evidence="11 12">
    <name type="scientific">Saccharothrix espanaensis (strain ATCC 51144 / DSM 44229 / JCM 9112 / NBRC 15066 / NRRL 15764)</name>
    <dbReference type="NCBI Taxonomy" id="1179773"/>
    <lineage>
        <taxon>Bacteria</taxon>
        <taxon>Bacillati</taxon>
        <taxon>Actinomycetota</taxon>
        <taxon>Actinomycetes</taxon>
        <taxon>Pseudonocardiales</taxon>
        <taxon>Pseudonocardiaceae</taxon>
        <taxon>Saccharothrix</taxon>
    </lineage>
</organism>
<dbReference type="HOGENOM" id="CLU_053879_5_3_11"/>
<dbReference type="KEGG" id="sesp:BN6_15150"/>
<dbReference type="Pfam" id="PF00484">
    <property type="entry name" value="Pro_CA"/>
    <property type="match status" value="1"/>
</dbReference>
<evidence type="ECO:0000256" key="6">
    <source>
        <dbReference type="ARBA" id="ARBA00024993"/>
    </source>
</evidence>
<evidence type="ECO:0000256" key="4">
    <source>
        <dbReference type="ARBA" id="ARBA00022833"/>
    </source>
</evidence>
<dbReference type="eggNOG" id="COG0288">
    <property type="taxonomic scope" value="Bacteria"/>
</dbReference>
<dbReference type="BioCyc" id="SESP1179773:BN6_RS07435-MONOMER"/>
<dbReference type="GO" id="GO:0004089">
    <property type="term" value="F:carbonate dehydratase activity"/>
    <property type="evidence" value="ECO:0007669"/>
    <property type="project" value="UniProtKB-UniRule"/>
</dbReference>
<proteinExistence type="inferred from homology"/>
<dbReference type="EMBL" id="HE804045">
    <property type="protein sequence ID" value="CCH28839.1"/>
    <property type="molecule type" value="Genomic_DNA"/>
</dbReference>
<dbReference type="InterPro" id="IPR015892">
    <property type="entry name" value="Carbonic_anhydrase_CS"/>
</dbReference>
<dbReference type="GO" id="GO:0008270">
    <property type="term" value="F:zinc ion binding"/>
    <property type="evidence" value="ECO:0007669"/>
    <property type="project" value="UniProtKB-UniRule"/>
</dbReference>
<dbReference type="EC" id="4.2.1.1" evidence="2 9"/>
<dbReference type="SMART" id="SM00947">
    <property type="entry name" value="Pro_CA"/>
    <property type="match status" value="1"/>
</dbReference>
<gene>
    <name evidence="11" type="ordered locus">BN6_15150</name>
</gene>
<evidence type="ECO:0000256" key="9">
    <source>
        <dbReference type="RuleBase" id="RU003956"/>
    </source>
</evidence>
<dbReference type="SUPFAM" id="SSF53056">
    <property type="entry name" value="beta-carbonic anhydrase, cab"/>
    <property type="match status" value="1"/>
</dbReference>
<comment type="catalytic activity">
    <reaction evidence="7 9">
        <text>hydrogencarbonate + H(+) = CO2 + H2O</text>
        <dbReference type="Rhea" id="RHEA:10748"/>
        <dbReference type="ChEBI" id="CHEBI:15377"/>
        <dbReference type="ChEBI" id="CHEBI:15378"/>
        <dbReference type="ChEBI" id="CHEBI:16526"/>
        <dbReference type="ChEBI" id="CHEBI:17544"/>
        <dbReference type="EC" id="4.2.1.1"/>
    </reaction>
</comment>
<comment type="function">
    <text evidence="6">Catalyzes the reversible hydration of carbon dioxide to form bicarbonate.</text>
</comment>
<name>K0JVL4_SACES</name>
<keyword evidence="3 8" id="KW-0479">Metal-binding</keyword>
<evidence type="ECO:0000256" key="2">
    <source>
        <dbReference type="ARBA" id="ARBA00012925"/>
    </source>
</evidence>
<sequence length="194" mass="21143">MEFRHLVQHARTHSQRRSPETGRRLAAGQSPTALFITCADSRIQPAAITGAEPGSLFELRTAGNVIPAFSPHSASSEMATIEFAVVQLRVAEIVVCGHSHCGAVNALHSGRPALDHLPTMLRWLATHAPFRTGTPTDGLRAEGMEHVLAQVRALEDYPFVRDRLDAGDLRVHGWFYDIESGGVSAFAADRFQPL</sequence>